<evidence type="ECO:0008006" key="3">
    <source>
        <dbReference type="Google" id="ProtNLM"/>
    </source>
</evidence>
<comment type="caution">
    <text evidence="1">The sequence shown here is derived from an EMBL/GenBank/DDBJ whole genome shotgun (WGS) entry which is preliminary data.</text>
</comment>
<proteinExistence type="predicted"/>
<dbReference type="Proteomes" id="UP000196258">
    <property type="component" value="Unassembled WGS sequence"/>
</dbReference>
<organism evidence="1 2">
    <name type="scientific">Thomasclavelia spiroformis</name>
    <dbReference type="NCBI Taxonomy" id="29348"/>
    <lineage>
        <taxon>Bacteria</taxon>
        <taxon>Bacillati</taxon>
        <taxon>Bacillota</taxon>
        <taxon>Erysipelotrichia</taxon>
        <taxon>Erysipelotrichales</taxon>
        <taxon>Coprobacillaceae</taxon>
        <taxon>Thomasclavelia</taxon>
    </lineage>
</organism>
<dbReference type="RefSeq" id="WP_087257027.1">
    <property type="nucleotide sequence ID" value="NZ_CAMMFM010000024.1"/>
</dbReference>
<sequence length="69" mass="7758">MRKCIRCNNEMETGYGLKVSNLTVMGTVLLAKGNSILSDELGKVKVAICPKCGEISLYFDDFDKIEYYK</sequence>
<reference evidence="2" key="1">
    <citation type="submission" date="2017-04" db="EMBL/GenBank/DDBJ databases">
        <title>Function of individual gut microbiota members based on whole genome sequencing of pure cultures obtained from chicken caecum.</title>
        <authorList>
            <person name="Medvecky M."/>
            <person name="Cejkova D."/>
            <person name="Polansky O."/>
            <person name="Karasova D."/>
            <person name="Kubasova T."/>
            <person name="Cizek A."/>
            <person name="Rychlik I."/>
        </authorList>
    </citation>
    <scope>NUCLEOTIDE SEQUENCE [LARGE SCALE GENOMIC DNA]</scope>
    <source>
        <strain evidence="2">An149</strain>
    </source>
</reference>
<dbReference type="EMBL" id="NFLB01000010">
    <property type="protein sequence ID" value="OUQ04568.1"/>
    <property type="molecule type" value="Genomic_DNA"/>
</dbReference>
<name>A0A1Y4QH10_9FIRM</name>
<evidence type="ECO:0000313" key="1">
    <source>
        <dbReference type="EMBL" id="OUQ04568.1"/>
    </source>
</evidence>
<accession>A0A1Y4QH10</accession>
<gene>
    <name evidence="1" type="ORF">B5E91_09235</name>
</gene>
<dbReference type="AlphaFoldDB" id="A0A1Y4QH10"/>
<evidence type="ECO:0000313" key="2">
    <source>
        <dbReference type="Proteomes" id="UP000196258"/>
    </source>
</evidence>
<protein>
    <recommendedName>
        <fullName evidence="3">Nucleic acid-binding protein</fullName>
    </recommendedName>
</protein>